<evidence type="ECO:0000313" key="11">
    <source>
        <dbReference type="EMBL" id="MFC3849967.1"/>
    </source>
</evidence>
<feature type="transmembrane region" description="Helical" evidence="8">
    <location>
        <begin position="58"/>
        <end position="78"/>
    </location>
</feature>
<dbReference type="SUPFAM" id="SSF52540">
    <property type="entry name" value="P-loop containing nucleoside triphosphate hydrolases"/>
    <property type="match status" value="1"/>
</dbReference>
<feature type="domain" description="ABC transmembrane type-1" evidence="10">
    <location>
        <begin position="19"/>
        <end position="311"/>
    </location>
</feature>
<keyword evidence="3" id="KW-0547">Nucleotide-binding</keyword>
<feature type="transmembrane region" description="Helical" evidence="8">
    <location>
        <begin position="254"/>
        <end position="273"/>
    </location>
</feature>
<dbReference type="CDD" id="cd07346">
    <property type="entry name" value="ABC_6TM_exporters"/>
    <property type="match status" value="1"/>
</dbReference>
<dbReference type="PANTHER" id="PTHR24221:SF646">
    <property type="entry name" value="HAEMOLYSIN SECRETION ATP-BINDING PROTEIN"/>
    <property type="match status" value="1"/>
</dbReference>
<feature type="domain" description="ABC transporter" evidence="9">
    <location>
        <begin position="385"/>
        <end position="619"/>
    </location>
</feature>
<dbReference type="Proteomes" id="UP001595751">
    <property type="component" value="Unassembled WGS sequence"/>
</dbReference>
<reference evidence="12" key="1">
    <citation type="journal article" date="2019" name="Int. J. Syst. Evol. Microbiol.">
        <title>The Global Catalogue of Microorganisms (GCM) 10K type strain sequencing project: providing services to taxonomists for standard genome sequencing and annotation.</title>
        <authorList>
            <consortium name="The Broad Institute Genomics Platform"/>
            <consortium name="The Broad Institute Genome Sequencing Center for Infectious Disease"/>
            <person name="Wu L."/>
            <person name="Ma J."/>
        </authorList>
    </citation>
    <scope>NUCLEOTIDE SEQUENCE [LARGE SCALE GENOMIC DNA]</scope>
    <source>
        <strain evidence="12">CCUG 53252</strain>
    </source>
</reference>
<evidence type="ECO:0000259" key="10">
    <source>
        <dbReference type="PROSITE" id="PS50929"/>
    </source>
</evidence>
<evidence type="ECO:0000256" key="2">
    <source>
        <dbReference type="ARBA" id="ARBA00022692"/>
    </source>
</evidence>
<proteinExistence type="predicted"/>
<accession>A0ABV7ZRX5</accession>
<sequence>MHYLARILGTTKVLWPFYVGIIVSSIATAIAALVSPFLIRDATDTIVDAVGAGDPDTISRAATAIIWLGIGLLVADLVQTIVHNIGGYLGDVMTARMREILSTRYFAKLLSLPQRYFDDQVTGTIIARLERSITNVTQFLQSFSNNFFPMLLTVFAVLGITGWHYWPLALLLALVFPTYMWLTALTSKRWQKIEGRKNARIDVAGGRFAEVVGQVKVVRSFTAETREVRDFAAHYDATVDLTREQSTWWHRMDALRGGILNAIFFGIYLLLFLRTLHGDFSIGTMVMLIQLVNMARQPATMMSFLVDAAQRAVAGSRDYFDVMALDSEESAPKELVAAAATDGGTKEGAGTSQSTRAERGATAAGATPARAPKRLAPPEDGSPVISLDDVSFAYEEGNPVLEGVTFHADRGEKVALVGESGSGKSTLVNLILGFYQPTGGTLEVCGADVRDVDTDALRDSVGVVFQDAALFSGTIRENIAYGRPDATDEQIRDAARRANADGFIRRFPDGYDTTIGERGLKLSGGQKQRVAIARAILKDAPVLLLDEATSALDTKAEREVQRGLEQLMEGRTTIIIAHRLSTISNVDTIVTLDRGRVGEVGSPAELAVSGGIYAELLKLTASASAADRRRLKKYGLEV</sequence>
<dbReference type="InterPro" id="IPR027417">
    <property type="entry name" value="P-loop_NTPase"/>
</dbReference>
<evidence type="ECO:0000256" key="6">
    <source>
        <dbReference type="ARBA" id="ARBA00023136"/>
    </source>
</evidence>
<dbReference type="Pfam" id="PF00005">
    <property type="entry name" value="ABC_tran"/>
    <property type="match status" value="1"/>
</dbReference>
<feature type="transmembrane region" description="Helical" evidence="8">
    <location>
        <begin position="169"/>
        <end position="187"/>
    </location>
</feature>
<evidence type="ECO:0000313" key="12">
    <source>
        <dbReference type="Proteomes" id="UP001595751"/>
    </source>
</evidence>
<feature type="region of interest" description="Disordered" evidence="7">
    <location>
        <begin position="340"/>
        <end position="382"/>
    </location>
</feature>
<name>A0ABV7ZRX5_9CORY</name>
<keyword evidence="12" id="KW-1185">Reference proteome</keyword>
<keyword evidence="2 8" id="KW-0812">Transmembrane</keyword>
<protein>
    <submittedName>
        <fullName evidence="11">ABC transporter ATP-binding protein</fullName>
    </submittedName>
</protein>
<dbReference type="SMART" id="SM00382">
    <property type="entry name" value="AAA"/>
    <property type="match status" value="1"/>
</dbReference>
<dbReference type="Gene3D" id="1.20.1560.10">
    <property type="entry name" value="ABC transporter type 1, transmembrane domain"/>
    <property type="match status" value="1"/>
</dbReference>
<dbReference type="InterPro" id="IPR003439">
    <property type="entry name" value="ABC_transporter-like_ATP-bd"/>
</dbReference>
<comment type="subcellular location">
    <subcellularLocation>
        <location evidence="1">Cell membrane</location>
        <topology evidence="1">Multi-pass membrane protein</topology>
    </subcellularLocation>
</comment>
<dbReference type="InterPro" id="IPR039421">
    <property type="entry name" value="Type_1_exporter"/>
</dbReference>
<dbReference type="GO" id="GO:0005524">
    <property type="term" value="F:ATP binding"/>
    <property type="evidence" value="ECO:0007669"/>
    <property type="project" value="UniProtKB-KW"/>
</dbReference>
<evidence type="ECO:0000256" key="3">
    <source>
        <dbReference type="ARBA" id="ARBA00022741"/>
    </source>
</evidence>
<evidence type="ECO:0000256" key="4">
    <source>
        <dbReference type="ARBA" id="ARBA00022840"/>
    </source>
</evidence>
<dbReference type="InterPro" id="IPR011527">
    <property type="entry name" value="ABC1_TM_dom"/>
</dbReference>
<keyword evidence="5 8" id="KW-1133">Transmembrane helix</keyword>
<feature type="transmembrane region" description="Helical" evidence="8">
    <location>
        <begin position="12"/>
        <end position="38"/>
    </location>
</feature>
<organism evidence="11 12">
    <name type="scientific">Corynebacterium hansenii</name>
    <dbReference type="NCBI Taxonomy" id="394964"/>
    <lineage>
        <taxon>Bacteria</taxon>
        <taxon>Bacillati</taxon>
        <taxon>Actinomycetota</taxon>
        <taxon>Actinomycetes</taxon>
        <taxon>Mycobacteriales</taxon>
        <taxon>Corynebacteriaceae</taxon>
        <taxon>Corynebacterium</taxon>
    </lineage>
</organism>
<evidence type="ECO:0000256" key="1">
    <source>
        <dbReference type="ARBA" id="ARBA00004651"/>
    </source>
</evidence>
<dbReference type="Gene3D" id="3.40.50.300">
    <property type="entry name" value="P-loop containing nucleotide triphosphate hydrolases"/>
    <property type="match status" value="1"/>
</dbReference>
<feature type="transmembrane region" description="Helical" evidence="8">
    <location>
        <begin position="147"/>
        <end position="163"/>
    </location>
</feature>
<dbReference type="Pfam" id="PF00664">
    <property type="entry name" value="ABC_membrane"/>
    <property type="match status" value="1"/>
</dbReference>
<dbReference type="EMBL" id="JBHRZN010000002">
    <property type="protein sequence ID" value="MFC3849967.1"/>
    <property type="molecule type" value="Genomic_DNA"/>
</dbReference>
<comment type="caution">
    <text evidence="11">The sequence shown here is derived from an EMBL/GenBank/DDBJ whole genome shotgun (WGS) entry which is preliminary data.</text>
</comment>
<dbReference type="PROSITE" id="PS00211">
    <property type="entry name" value="ABC_TRANSPORTER_1"/>
    <property type="match status" value="1"/>
</dbReference>
<dbReference type="InterPro" id="IPR017871">
    <property type="entry name" value="ABC_transporter-like_CS"/>
</dbReference>
<dbReference type="PROSITE" id="PS50929">
    <property type="entry name" value="ABC_TM1F"/>
    <property type="match status" value="1"/>
</dbReference>
<feature type="compositionally biased region" description="Low complexity" evidence="7">
    <location>
        <begin position="360"/>
        <end position="370"/>
    </location>
</feature>
<dbReference type="RefSeq" id="WP_290289248.1">
    <property type="nucleotide sequence ID" value="NZ_CP047211.1"/>
</dbReference>
<gene>
    <name evidence="11" type="ORF">ACFORJ_07285</name>
</gene>
<evidence type="ECO:0000256" key="7">
    <source>
        <dbReference type="SAM" id="MobiDB-lite"/>
    </source>
</evidence>
<keyword evidence="6 8" id="KW-0472">Membrane</keyword>
<evidence type="ECO:0000256" key="5">
    <source>
        <dbReference type="ARBA" id="ARBA00022989"/>
    </source>
</evidence>
<dbReference type="InterPro" id="IPR003593">
    <property type="entry name" value="AAA+_ATPase"/>
</dbReference>
<keyword evidence="4 11" id="KW-0067">ATP-binding</keyword>
<evidence type="ECO:0000256" key="8">
    <source>
        <dbReference type="SAM" id="Phobius"/>
    </source>
</evidence>
<dbReference type="SUPFAM" id="SSF90123">
    <property type="entry name" value="ABC transporter transmembrane region"/>
    <property type="match status" value="1"/>
</dbReference>
<evidence type="ECO:0000259" key="9">
    <source>
        <dbReference type="PROSITE" id="PS50893"/>
    </source>
</evidence>
<dbReference type="InterPro" id="IPR036640">
    <property type="entry name" value="ABC1_TM_sf"/>
</dbReference>
<dbReference type="PROSITE" id="PS50893">
    <property type="entry name" value="ABC_TRANSPORTER_2"/>
    <property type="match status" value="1"/>
</dbReference>
<dbReference type="PANTHER" id="PTHR24221">
    <property type="entry name" value="ATP-BINDING CASSETTE SUB-FAMILY B"/>
    <property type="match status" value="1"/>
</dbReference>